<gene>
    <name evidence="1" type="ORF">NCTC11126_00245</name>
</gene>
<reference evidence="1 2" key="1">
    <citation type="submission" date="2018-06" db="EMBL/GenBank/DDBJ databases">
        <authorList>
            <consortium name="Pathogen Informatics"/>
            <person name="Doyle S."/>
        </authorList>
    </citation>
    <scope>NUCLEOTIDE SEQUENCE [LARGE SCALE GENOMIC DNA]</scope>
    <source>
        <strain evidence="1 2">NCTC11126</strain>
    </source>
</reference>
<accession>A0A2X1K395</accession>
<dbReference type="AlphaFoldDB" id="A0A2X1K395"/>
<evidence type="ECO:0000313" key="2">
    <source>
        <dbReference type="Proteomes" id="UP000250561"/>
    </source>
</evidence>
<organism evidence="1 2">
    <name type="scientific">Escherichia coli</name>
    <dbReference type="NCBI Taxonomy" id="562"/>
    <lineage>
        <taxon>Bacteria</taxon>
        <taxon>Pseudomonadati</taxon>
        <taxon>Pseudomonadota</taxon>
        <taxon>Gammaproteobacteria</taxon>
        <taxon>Enterobacterales</taxon>
        <taxon>Enterobacteriaceae</taxon>
        <taxon>Escherichia</taxon>
    </lineage>
</organism>
<dbReference type="EMBL" id="UARS01000002">
    <property type="protein sequence ID" value="SPW38531.1"/>
    <property type="molecule type" value="Genomic_DNA"/>
</dbReference>
<protein>
    <submittedName>
        <fullName evidence="1">Uncharacterized protein</fullName>
    </submittedName>
</protein>
<sequence>MHQPVLTVVMVPVSPLIIRADNPFRDEVGFLCQPAVTVIPVKIVRVTGDTVIRPHAEGAVRVQLRVGQAVARRVRGIRDADIQIRCGGVNAGQPAGGAVAVTPGLARAADADEFAVVVPGVIAVILQAVQVLTL</sequence>
<name>A0A2X1K395_ECOLX</name>
<dbReference type="Proteomes" id="UP000250561">
    <property type="component" value="Unassembled WGS sequence"/>
</dbReference>
<proteinExistence type="predicted"/>
<evidence type="ECO:0000313" key="1">
    <source>
        <dbReference type="EMBL" id="SPW38531.1"/>
    </source>
</evidence>